<dbReference type="RefSeq" id="WP_336203320.1">
    <property type="nucleotide sequence ID" value="NZ_JBANEI010000010.1"/>
</dbReference>
<dbReference type="Pfam" id="PF00126">
    <property type="entry name" value="HTH_1"/>
    <property type="match status" value="1"/>
</dbReference>
<evidence type="ECO:0000313" key="7">
    <source>
        <dbReference type="Proteomes" id="UP001306592"/>
    </source>
</evidence>
<dbReference type="PANTHER" id="PTHR30537:SF21">
    <property type="entry name" value="HTH-TYPE TRANSCRIPTIONAL REGULATOR SINR-RELATED"/>
    <property type="match status" value="1"/>
</dbReference>
<organism evidence="6 7">
    <name type="scientific">Erwinia aphidicola</name>
    <dbReference type="NCBI Taxonomy" id="68334"/>
    <lineage>
        <taxon>Bacteria</taxon>
        <taxon>Pseudomonadati</taxon>
        <taxon>Pseudomonadota</taxon>
        <taxon>Gammaproteobacteria</taxon>
        <taxon>Enterobacterales</taxon>
        <taxon>Erwiniaceae</taxon>
        <taxon>Erwinia</taxon>
    </lineage>
</organism>
<dbReference type="Pfam" id="PF03466">
    <property type="entry name" value="LysR_substrate"/>
    <property type="match status" value="1"/>
</dbReference>
<keyword evidence="7" id="KW-1185">Reference proteome</keyword>
<dbReference type="InterPro" id="IPR036388">
    <property type="entry name" value="WH-like_DNA-bd_sf"/>
</dbReference>
<dbReference type="Gene3D" id="1.10.10.10">
    <property type="entry name" value="Winged helix-like DNA-binding domain superfamily/Winged helix DNA-binding domain"/>
    <property type="match status" value="1"/>
</dbReference>
<keyword evidence="4" id="KW-0804">Transcription</keyword>
<protein>
    <submittedName>
        <fullName evidence="6">LysR family transcriptional regulator</fullName>
    </submittedName>
</protein>
<dbReference type="InterPro" id="IPR000847">
    <property type="entry name" value="LysR_HTH_N"/>
</dbReference>
<reference evidence="6 7" key="1">
    <citation type="submission" date="2024-02" db="EMBL/GenBank/DDBJ databases">
        <title>First report Erwinia aphidicola in onion in Chile.</title>
        <authorList>
            <person name="Valenzuela M."/>
            <person name="Pena M."/>
            <person name="Dutta B."/>
        </authorList>
    </citation>
    <scope>NUCLEOTIDE SEQUENCE [LARGE SCALE GENOMIC DNA]</scope>
    <source>
        <strain evidence="6 7">QCJ3A</strain>
    </source>
</reference>
<dbReference type="InterPro" id="IPR036390">
    <property type="entry name" value="WH_DNA-bd_sf"/>
</dbReference>
<feature type="domain" description="HTH lysR-type" evidence="5">
    <location>
        <begin position="10"/>
        <end position="67"/>
    </location>
</feature>
<comment type="similarity">
    <text evidence="1">Belongs to the LysR transcriptional regulatory family.</text>
</comment>
<evidence type="ECO:0000256" key="1">
    <source>
        <dbReference type="ARBA" id="ARBA00009437"/>
    </source>
</evidence>
<proteinExistence type="inferred from homology"/>
<dbReference type="SUPFAM" id="SSF53850">
    <property type="entry name" value="Periplasmic binding protein-like II"/>
    <property type="match status" value="1"/>
</dbReference>
<dbReference type="InterPro" id="IPR058163">
    <property type="entry name" value="LysR-type_TF_proteobact-type"/>
</dbReference>
<dbReference type="InterPro" id="IPR005119">
    <property type="entry name" value="LysR_subst-bd"/>
</dbReference>
<gene>
    <name evidence="6" type="ORF">V8N49_14475</name>
</gene>
<evidence type="ECO:0000313" key="6">
    <source>
        <dbReference type="EMBL" id="MEI2682860.1"/>
    </source>
</evidence>
<dbReference type="PROSITE" id="PS50931">
    <property type="entry name" value="HTH_LYSR"/>
    <property type="match status" value="1"/>
</dbReference>
<evidence type="ECO:0000256" key="2">
    <source>
        <dbReference type="ARBA" id="ARBA00023015"/>
    </source>
</evidence>
<evidence type="ECO:0000256" key="3">
    <source>
        <dbReference type="ARBA" id="ARBA00023125"/>
    </source>
</evidence>
<keyword evidence="3" id="KW-0238">DNA-binding</keyword>
<dbReference type="CDD" id="cd08422">
    <property type="entry name" value="PBP2_CrgA_like"/>
    <property type="match status" value="1"/>
</dbReference>
<dbReference type="PRINTS" id="PR00039">
    <property type="entry name" value="HTHLYSR"/>
</dbReference>
<dbReference type="Proteomes" id="UP001306592">
    <property type="component" value="Unassembled WGS sequence"/>
</dbReference>
<keyword evidence="2" id="KW-0805">Transcription regulation</keyword>
<dbReference type="SUPFAM" id="SSF46785">
    <property type="entry name" value="Winged helix' DNA-binding domain"/>
    <property type="match status" value="1"/>
</dbReference>
<dbReference type="PANTHER" id="PTHR30537">
    <property type="entry name" value="HTH-TYPE TRANSCRIPTIONAL REGULATOR"/>
    <property type="match status" value="1"/>
</dbReference>
<dbReference type="Gene3D" id="3.40.190.290">
    <property type="match status" value="1"/>
</dbReference>
<evidence type="ECO:0000256" key="4">
    <source>
        <dbReference type="ARBA" id="ARBA00023163"/>
    </source>
</evidence>
<evidence type="ECO:0000259" key="5">
    <source>
        <dbReference type="PROSITE" id="PS50931"/>
    </source>
</evidence>
<dbReference type="EMBL" id="JBANEI010000010">
    <property type="protein sequence ID" value="MEI2682860.1"/>
    <property type="molecule type" value="Genomic_DNA"/>
</dbReference>
<sequence>MNKSSLAGTDRIELMQTFVRIVEAGSLSAAAARLETSQPTISRRLQALEKLLGLKLVQRTTHVMKLTEDGERCYAHAKTLLESWQGIEDDLRGVTEEPQGVLRVLAPHAFGQDQMIAPLQSYLQRYPKMTVDWMLSDRRPDFIAEGIDCAVHVGPVTDPSVVALLVAEVPRIVIGTPALLAQRPLPRHPQQLQDLPWLSLSIFYRHSVTLSHEQSGETQRFDIQPRLMTDSLYALRNAALAGMGVGIASSWVVAEDIARGEMLHLAPEWQASALPVYLVYPHARYYPARLRMFLALMKEVMPALSGTQHPGR</sequence>
<name>A0ABU8DH75_ERWAP</name>
<accession>A0ABU8DH75</accession>
<comment type="caution">
    <text evidence="6">The sequence shown here is derived from an EMBL/GenBank/DDBJ whole genome shotgun (WGS) entry which is preliminary data.</text>
</comment>